<gene>
    <name evidence="2" type="ORF">MBAV_000397</name>
</gene>
<dbReference type="GO" id="GO:0006313">
    <property type="term" value="P:DNA transposition"/>
    <property type="evidence" value="ECO:0007669"/>
    <property type="project" value="InterPro"/>
</dbReference>
<evidence type="ECO:0000259" key="1">
    <source>
        <dbReference type="Pfam" id="PF02371"/>
    </source>
</evidence>
<protein>
    <recommendedName>
        <fullName evidence="1">Transposase IS116/IS110/IS902 C-terminal domain-containing protein</fullName>
    </recommendedName>
</protein>
<sequence length="26" mass="2674">MSVFGSSDRICSWAGICPGNNESAGK</sequence>
<organism evidence="2 3">
    <name type="scientific">Candidatus Magnetobacterium bavaricum</name>
    <dbReference type="NCBI Taxonomy" id="29290"/>
    <lineage>
        <taxon>Bacteria</taxon>
        <taxon>Pseudomonadati</taxon>
        <taxon>Nitrospirota</taxon>
        <taxon>Thermodesulfovibrionia</taxon>
        <taxon>Thermodesulfovibrionales</taxon>
        <taxon>Candidatus Magnetobacteriaceae</taxon>
        <taxon>Candidatus Magnetobacterium</taxon>
    </lineage>
</organism>
<accession>A0A0F3H3A9</accession>
<dbReference type="Proteomes" id="UP000033423">
    <property type="component" value="Unassembled WGS sequence"/>
</dbReference>
<evidence type="ECO:0000313" key="3">
    <source>
        <dbReference type="Proteomes" id="UP000033423"/>
    </source>
</evidence>
<dbReference type="InterPro" id="IPR003346">
    <property type="entry name" value="Transposase_20"/>
</dbReference>
<name>A0A0F3H3A9_9BACT</name>
<feature type="domain" description="Transposase IS116/IS110/IS902 C-terminal" evidence="1">
    <location>
        <begin position="2"/>
        <end position="26"/>
    </location>
</feature>
<dbReference type="GO" id="GO:0003677">
    <property type="term" value="F:DNA binding"/>
    <property type="evidence" value="ECO:0007669"/>
    <property type="project" value="InterPro"/>
</dbReference>
<evidence type="ECO:0000313" key="2">
    <source>
        <dbReference type="EMBL" id="KJU87408.1"/>
    </source>
</evidence>
<dbReference type="EMBL" id="LACI01000185">
    <property type="protein sequence ID" value="KJU87408.1"/>
    <property type="molecule type" value="Genomic_DNA"/>
</dbReference>
<dbReference type="Pfam" id="PF02371">
    <property type="entry name" value="Transposase_20"/>
    <property type="match status" value="1"/>
</dbReference>
<keyword evidence="3" id="KW-1185">Reference proteome</keyword>
<dbReference type="GO" id="GO:0004803">
    <property type="term" value="F:transposase activity"/>
    <property type="evidence" value="ECO:0007669"/>
    <property type="project" value="InterPro"/>
</dbReference>
<proteinExistence type="predicted"/>
<dbReference type="AlphaFoldDB" id="A0A0F3H3A9"/>
<feature type="non-terminal residue" evidence="2">
    <location>
        <position position="26"/>
    </location>
</feature>
<comment type="caution">
    <text evidence="2">The sequence shown here is derived from an EMBL/GenBank/DDBJ whole genome shotgun (WGS) entry which is preliminary data.</text>
</comment>
<reference evidence="2 3" key="1">
    <citation type="submission" date="2015-02" db="EMBL/GenBank/DDBJ databases">
        <title>Single-cell genomics of uncultivated deep-branching MTB reveals a conserved set of magnetosome genes.</title>
        <authorList>
            <person name="Kolinko S."/>
            <person name="Richter M."/>
            <person name="Glockner F.O."/>
            <person name="Brachmann A."/>
            <person name="Schuler D."/>
        </authorList>
    </citation>
    <scope>NUCLEOTIDE SEQUENCE [LARGE SCALE GENOMIC DNA]</scope>
    <source>
        <strain evidence="2">TM-1</strain>
    </source>
</reference>